<proteinExistence type="predicted"/>
<evidence type="ECO:0000313" key="3">
    <source>
        <dbReference type="Proteomes" id="UP000585905"/>
    </source>
</evidence>
<dbReference type="PROSITE" id="PS51729">
    <property type="entry name" value="GNAT_YJDJ"/>
    <property type="match status" value="1"/>
</dbReference>
<gene>
    <name evidence="2" type="ORF">FHX53_002290</name>
</gene>
<dbReference type="AlphaFoldDB" id="A0A839EAB1"/>
<evidence type="ECO:0000313" key="2">
    <source>
        <dbReference type="EMBL" id="MBA8848680.1"/>
    </source>
</evidence>
<sequence length="95" mass="10688">MSLTVTHEPDADRYVVHDAAGELQGFIVYDSSPGQLRLIHAEVPPFLRSKGVGGEMVQAILDHLRAESTDRIVPSCPFVVMWMRRHPEYADLTTR</sequence>
<dbReference type="Gene3D" id="3.40.630.30">
    <property type="match status" value="1"/>
</dbReference>
<dbReference type="Proteomes" id="UP000585905">
    <property type="component" value="Unassembled WGS sequence"/>
</dbReference>
<dbReference type="InterPro" id="IPR045057">
    <property type="entry name" value="Gcn5-rel_NAT"/>
</dbReference>
<dbReference type="SUPFAM" id="SSF55729">
    <property type="entry name" value="Acyl-CoA N-acyltransferases (Nat)"/>
    <property type="match status" value="1"/>
</dbReference>
<reference evidence="2 3" key="1">
    <citation type="submission" date="2020-07" db="EMBL/GenBank/DDBJ databases">
        <title>Sequencing the genomes of 1000 actinobacteria strains.</title>
        <authorList>
            <person name="Klenk H.-P."/>
        </authorList>
    </citation>
    <scope>NUCLEOTIDE SEQUENCE [LARGE SCALE GENOMIC DNA]</scope>
    <source>
        <strain evidence="2 3">DSM 19663</strain>
    </source>
</reference>
<dbReference type="Pfam" id="PF14542">
    <property type="entry name" value="Acetyltransf_CG"/>
    <property type="match status" value="1"/>
</dbReference>
<dbReference type="PANTHER" id="PTHR31435">
    <property type="entry name" value="PROTEIN NATD1"/>
    <property type="match status" value="1"/>
</dbReference>
<dbReference type="EMBL" id="JACGWX010000006">
    <property type="protein sequence ID" value="MBA8848680.1"/>
    <property type="molecule type" value="Genomic_DNA"/>
</dbReference>
<accession>A0A839EAB1</accession>
<organism evidence="2 3">
    <name type="scientific">Microcella alkalica</name>
    <dbReference type="NCBI Taxonomy" id="355930"/>
    <lineage>
        <taxon>Bacteria</taxon>
        <taxon>Bacillati</taxon>
        <taxon>Actinomycetota</taxon>
        <taxon>Actinomycetes</taxon>
        <taxon>Micrococcales</taxon>
        <taxon>Microbacteriaceae</taxon>
        <taxon>Microcella</taxon>
    </lineage>
</organism>
<protein>
    <recommendedName>
        <fullName evidence="1">N-acetyltransferase domain-containing protein</fullName>
    </recommendedName>
</protein>
<feature type="domain" description="N-acetyltransferase" evidence="1">
    <location>
        <begin position="6"/>
        <end position="94"/>
    </location>
</feature>
<dbReference type="RefSeq" id="WP_182491452.1">
    <property type="nucleotide sequence ID" value="NZ_BAAAOV010000012.1"/>
</dbReference>
<comment type="caution">
    <text evidence="2">The sequence shown here is derived from an EMBL/GenBank/DDBJ whole genome shotgun (WGS) entry which is preliminary data.</text>
</comment>
<evidence type="ECO:0000259" key="1">
    <source>
        <dbReference type="PROSITE" id="PS51729"/>
    </source>
</evidence>
<dbReference type="PANTHER" id="PTHR31435:SF10">
    <property type="entry name" value="BSR4717 PROTEIN"/>
    <property type="match status" value="1"/>
</dbReference>
<dbReference type="InterPro" id="IPR031165">
    <property type="entry name" value="GNAT_YJDJ"/>
</dbReference>
<dbReference type="InterPro" id="IPR016181">
    <property type="entry name" value="Acyl_CoA_acyltransferase"/>
</dbReference>
<name>A0A839EAB1_9MICO</name>
<keyword evidence="3" id="KW-1185">Reference proteome</keyword>